<organism evidence="1">
    <name type="scientific">Clostridium botulinum</name>
    <dbReference type="NCBI Taxonomy" id="1491"/>
    <lineage>
        <taxon>Bacteria</taxon>
        <taxon>Bacillati</taxon>
        <taxon>Bacillota</taxon>
        <taxon>Clostridia</taxon>
        <taxon>Eubacteriales</taxon>
        <taxon>Clostridiaceae</taxon>
        <taxon>Clostridium</taxon>
    </lineage>
</organism>
<dbReference type="AlphaFoldDB" id="A0A077K7N1"/>
<name>A0A077K7N1_CLOBO</name>
<sequence length="229" mass="26754">MIKEGKIILSNYVAELNIQLGSNIKCQINKINSRSNINGNRYIVSDIKVLEGDQKDTIFKDVYIPILKGTKPKKSRKKKGIYTTINEIDIDLSLIGKMQNKVLNELIDFILPIKKDDFFNIAIIDLDEQKKEKNLLLEIIDDLSKKTVELETKEGFKVYYSLLDFSLQENNKCIITMDWIKDTRDNTYINYFNLIDGPAEVVLDKRLEEQKDEFWQNEFTKARKAEYIV</sequence>
<dbReference type="EMBL" id="AB855771">
    <property type="protein sequence ID" value="BAP25600.1"/>
    <property type="molecule type" value="Genomic_DNA"/>
</dbReference>
<protein>
    <submittedName>
        <fullName evidence="1">Uncharacterized protein</fullName>
    </submittedName>
</protein>
<keyword evidence="1" id="KW-0614">Plasmid</keyword>
<geneLocation type="plasmid" evidence="1">
    <name>pCB111</name>
</geneLocation>
<proteinExistence type="predicted"/>
<accession>A0A077K7N1</accession>
<reference evidence="1" key="1">
    <citation type="submission" date="2013-09" db="EMBL/GenBank/DDBJ databases">
        <title>Analysis of type B2 neurotoxin-encoding plasmid in Clostridium botulinum.</title>
        <authorList>
            <person name="Hosomi K."/>
            <person name="Sakaguchi Y."/>
            <person name="Gotoh K."/>
            <person name="Nakamura K."/>
            <person name="Kohda T."/>
            <person name="Mukamoto M."/>
            <person name="Iida T."/>
            <person name="Kozaki S."/>
        </authorList>
    </citation>
    <scope>NUCLEOTIDE SEQUENCE</scope>
    <source>
        <strain evidence="1">111</strain>
        <plasmid evidence="1">pCB111</plasmid>
    </source>
</reference>
<dbReference type="RefSeq" id="WP_032072352.1">
    <property type="nucleotide sequence ID" value="NC_025146.1"/>
</dbReference>
<evidence type="ECO:0000313" key="1">
    <source>
        <dbReference type="EMBL" id="BAP25600.1"/>
    </source>
</evidence>